<protein>
    <submittedName>
        <fullName evidence="1">Glyoxalase/Bleomycin resistance protein/Dioxygenase superfamily protein</fullName>
    </submittedName>
</protein>
<sequence length="132" mass="15183">MSIAKAVLRIARPTDRLQEIATLYCRGLGFERLGEFVDHQGFDGIMIGHPQHAYHLEFTQHRGVRVGQAPTQDHLLVFYLPDENEWRAACERMRAAGFLAVVAYNPYWDRAGQTFEDPDGYRVVLQHQAWQA</sequence>
<reference evidence="1" key="1">
    <citation type="submission" date="2016-05" db="EMBL/GenBank/DDBJ databases">
        <authorList>
            <person name="Cock P.J.A."/>
            <person name="Cock P.J.A."/>
        </authorList>
    </citation>
    <scope>NUCLEOTIDE SEQUENCE</scope>
    <source>
        <strain evidence="1">PWN146_assembly</strain>
    </source>
</reference>
<dbReference type="EMBL" id="LT575490">
    <property type="protein sequence ID" value="SAY42625.1"/>
    <property type="molecule type" value="Genomic_DNA"/>
</dbReference>
<dbReference type="Pfam" id="PF22658">
    <property type="entry name" value="YycE-like_N"/>
    <property type="match status" value="1"/>
</dbReference>
<dbReference type="CDD" id="cd06587">
    <property type="entry name" value="VOC"/>
    <property type="match status" value="1"/>
</dbReference>
<dbReference type="RefSeq" id="WP_101455816.1">
    <property type="nucleotide sequence ID" value="NZ_JAPFKK010000001.1"/>
</dbReference>
<name>A0A1C3HC58_SERMA</name>
<keyword evidence="1" id="KW-0560">Oxidoreductase</keyword>
<dbReference type="InterPro" id="IPR058998">
    <property type="entry name" value="YycE-like_N"/>
</dbReference>
<evidence type="ECO:0000313" key="1">
    <source>
        <dbReference type="EMBL" id="SAY42625.1"/>
    </source>
</evidence>
<keyword evidence="1" id="KW-0223">Dioxygenase</keyword>
<organism evidence="1">
    <name type="scientific">Serratia marcescens</name>
    <dbReference type="NCBI Taxonomy" id="615"/>
    <lineage>
        <taxon>Bacteria</taxon>
        <taxon>Pseudomonadati</taxon>
        <taxon>Pseudomonadota</taxon>
        <taxon>Gammaproteobacteria</taxon>
        <taxon>Enterobacterales</taxon>
        <taxon>Yersiniaceae</taxon>
        <taxon>Serratia</taxon>
    </lineage>
</organism>
<dbReference type="InterPro" id="IPR029068">
    <property type="entry name" value="Glyas_Bleomycin-R_OHBP_Dase"/>
</dbReference>
<accession>A0A1C3HC58</accession>
<dbReference type="GO" id="GO:0051213">
    <property type="term" value="F:dioxygenase activity"/>
    <property type="evidence" value="ECO:0007669"/>
    <property type="project" value="UniProtKB-KW"/>
</dbReference>
<dbReference type="AlphaFoldDB" id="A0A1C3HC58"/>
<dbReference type="Pfam" id="PF22659">
    <property type="entry name" value="YycE-like_C"/>
    <property type="match status" value="1"/>
</dbReference>
<proteinExistence type="predicted"/>
<dbReference type="Gene3D" id="3.10.180.10">
    <property type="entry name" value="2,3-Dihydroxybiphenyl 1,2-Dioxygenase, domain 1"/>
    <property type="match status" value="1"/>
</dbReference>
<dbReference type="SUPFAM" id="SSF54593">
    <property type="entry name" value="Glyoxalase/Bleomycin resistance protein/Dihydroxybiphenyl dioxygenase"/>
    <property type="match status" value="1"/>
</dbReference>
<dbReference type="InterPro" id="IPR037523">
    <property type="entry name" value="VOC_core"/>
</dbReference>
<dbReference type="PROSITE" id="PS51819">
    <property type="entry name" value="VOC"/>
    <property type="match status" value="1"/>
</dbReference>
<gene>
    <name evidence="1" type="ORF">PWN146_01309</name>
</gene>
<dbReference type="InterPro" id="IPR058997">
    <property type="entry name" value="YycE-like_C"/>
</dbReference>